<comment type="subcellular location">
    <subcellularLocation>
        <location evidence="1">Cytoplasm</location>
        <location evidence="1">Cytoskeleton</location>
        <location evidence="1">Cilium basal body</location>
    </subcellularLocation>
</comment>
<dbReference type="Proteomes" id="UP000000437">
    <property type="component" value="Chromosome 13"/>
</dbReference>
<name>A8WGC2_DANRE</name>
<evidence type="ECO:0000256" key="4">
    <source>
        <dbReference type="ARBA" id="ARBA00022490"/>
    </source>
</evidence>
<accession>A8WGC2</accession>
<keyword evidence="8" id="KW-0966">Cell projection</keyword>
<dbReference type="Pfam" id="PF14988">
    <property type="entry name" value="DUF4515"/>
    <property type="match status" value="1"/>
</dbReference>
<reference evidence="15" key="1">
    <citation type="journal article" date="2002" name="Proc. Natl. Acad. Sci. U.S.A.">
        <title>Generation and initial analysis of more than 15,000 full-length human and mouse cDNA sequences.</title>
        <authorList>
            <consortium name="Mammalian Gene Collection Program Team"/>
            <person name="Strausberg R.L."/>
            <person name="Feingold E.A."/>
            <person name="Grouse L.H."/>
            <person name="Derge J.G."/>
            <person name="Klausner R.D."/>
            <person name="Collins F.S."/>
            <person name="Wagner L."/>
            <person name="Shenmen C.M."/>
            <person name="Schuler G.D."/>
            <person name="Altschul S.F."/>
            <person name="Zeeberg B."/>
            <person name="Buetow K.H."/>
            <person name="Schaefer C.F."/>
            <person name="Bhat N.K."/>
            <person name="Hopkins R.F."/>
            <person name="Jordan H."/>
            <person name="Moore T."/>
            <person name="Max S.I."/>
            <person name="Wang J."/>
            <person name="Hsieh F."/>
            <person name="Diatchenko L."/>
            <person name="Marusina K."/>
            <person name="Farmer A.A."/>
            <person name="Rubin G.M."/>
            <person name="Hong L."/>
            <person name="Stapleton M."/>
            <person name="Soares M.B."/>
            <person name="Bonaldo M.F."/>
            <person name="Casavant T.L."/>
            <person name="Scheetz T.E."/>
            <person name="Brownstein M.J."/>
            <person name="Usdin T.B."/>
            <person name="Toshiyuki S."/>
            <person name="Carninci P."/>
            <person name="Prange C."/>
            <person name="Raha S.S."/>
            <person name="Loquellano N.A."/>
            <person name="Peters G.J."/>
            <person name="Abramson R.D."/>
            <person name="Mullahy S.J."/>
            <person name="Bosak S.A."/>
            <person name="McEwan P.J."/>
            <person name="McKernan K.J."/>
            <person name="Malek J.A."/>
            <person name="Gunaratne P.H."/>
            <person name="Richards S."/>
            <person name="Worley K.C."/>
            <person name="Hale S."/>
            <person name="Garcia A.M."/>
            <person name="Gay L.J."/>
            <person name="Hulyk S.W."/>
            <person name="Villalon D.K."/>
            <person name="Muzny D.M."/>
            <person name="Sodergren E.J."/>
            <person name="Lu X."/>
            <person name="Gibbs R.A."/>
            <person name="Fahey J."/>
            <person name="Helton E."/>
            <person name="Ketteman M."/>
            <person name="Madan A."/>
            <person name="Rodrigues S."/>
            <person name="Sanchez A."/>
            <person name="Whiting M."/>
            <person name="Madan A."/>
            <person name="Young A.C."/>
            <person name="Shevchenko Y."/>
            <person name="Bouffard G.G."/>
            <person name="Blakesley R.W."/>
            <person name="Touchman J.W."/>
            <person name="Green E.D."/>
            <person name="Dickson M.C."/>
            <person name="Rodriguez A.C."/>
            <person name="Grimwood J."/>
            <person name="Schmutz J."/>
            <person name="Myers R.M."/>
            <person name="Butterfield Y.S."/>
            <person name="Krzywinski M.I."/>
            <person name="Skalska U."/>
            <person name="Smailus D.E."/>
            <person name="Schnerch A."/>
            <person name="Schein J.E."/>
            <person name="Jones S.J."/>
            <person name="Marra M.A."/>
        </authorList>
    </citation>
    <scope>NUCLEOTIDE SEQUENCE</scope>
</reference>
<dbReference type="PhylomeDB" id="A8WGC2"/>
<evidence type="ECO:0000256" key="5">
    <source>
        <dbReference type="ARBA" id="ARBA00023054"/>
    </source>
</evidence>
<dbReference type="PANTHER" id="PTHR14845:SF5">
    <property type="entry name" value="BASAL BODY-ORIENTATION FACTOR 1"/>
    <property type="match status" value="1"/>
</dbReference>
<evidence type="ECO:0000313" key="15">
    <source>
        <dbReference type="RefSeq" id="NP_001108402.1"/>
    </source>
</evidence>
<reference evidence="15" key="4">
    <citation type="submission" date="2025-04" db="UniProtKB">
        <authorList>
            <consortium name="RefSeq"/>
        </authorList>
    </citation>
    <scope>IDENTIFICATION</scope>
</reference>
<feature type="domain" description="DUF4515" evidence="12">
    <location>
        <begin position="85"/>
        <end position="267"/>
    </location>
</feature>
<sequence length="513" mass="58813">MPIKKGKKGKKGKGKGKKDGKQESKRDKESDLEKAKANAALWEARCDMTESARVEYCEAARRLNKTNKQLNDQQHNTEKTSIEIIAVLRDKDMLNEEKITALEQQIHLEKARASQEKENLVIKYTLKINELEEKFKKRCSEFNVIQDELKIINDFLKKKPQMEQELRNLKDAVENADLEHKKTLARMEQKFLNNKVHLEKESEQRIAVLAERAHNEAIIHLDDTSRSMFKENVRLKKALGYHIKEVEDLRKRNTALAEENDMLALQKESTLESANDTISNLTAQRSRVSELRMKVSTLEQTLANMVSAFEKEKSEIKQRAVVRAQAGGVELDKLQKVLNVRDRELSRVKRTARSVVEQRSDMEILFHEALNHVKQEILMQRQEAEVNHSRRMDEFLSGKREKAHIHTMSKTPHSTRSLSIALNEAEKGSLKKAVSVSEMSWEQRERVLRLLFTKMNALNSKKAVHDLALTDSEGNQCVSNPGNEEEDSHSTFLTQAEVSSLSSSENSSALPDV</sequence>
<feature type="compositionally biased region" description="Basic and acidic residues" evidence="11">
    <location>
        <begin position="17"/>
        <end position="34"/>
    </location>
</feature>
<evidence type="ECO:0000259" key="12">
    <source>
        <dbReference type="Pfam" id="PF14988"/>
    </source>
</evidence>
<gene>
    <name evidence="15 16" type="primary">bbof1b</name>
    <name evidence="15" type="synonym">bbof1</name>
    <name evidence="13 15" type="synonym">si:ch211-243o19.4</name>
    <name evidence="15" type="synonym">si:dkey-265c15.3</name>
</gene>
<dbReference type="AlphaFoldDB" id="A8WGC2"/>
<organism evidence="13">
    <name type="scientific">Danio rerio</name>
    <name type="common">Zebrafish</name>
    <name type="synonym">Brachydanio rerio</name>
    <dbReference type="NCBI Taxonomy" id="7955"/>
    <lineage>
        <taxon>Eukaryota</taxon>
        <taxon>Metazoa</taxon>
        <taxon>Chordata</taxon>
        <taxon>Craniata</taxon>
        <taxon>Vertebrata</taxon>
        <taxon>Euteleostomi</taxon>
        <taxon>Actinopterygii</taxon>
        <taxon>Neopterygii</taxon>
        <taxon>Teleostei</taxon>
        <taxon>Ostariophysi</taxon>
        <taxon>Cypriniformes</taxon>
        <taxon>Danionidae</taxon>
        <taxon>Danioninae</taxon>
        <taxon>Danio</taxon>
    </lineage>
</organism>
<evidence type="ECO:0000313" key="16">
    <source>
        <dbReference type="ZFIN" id="ZDB-GENE-070424-167"/>
    </source>
</evidence>
<dbReference type="OrthoDB" id="441129at2759"/>
<keyword evidence="4" id="KW-0963">Cytoplasm</keyword>
<feature type="compositionally biased region" description="Low complexity" evidence="11">
    <location>
        <begin position="499"/>
        <end position="513"/>
    </location>
</feature>
<evidence type="ECO:0000256" key="10">
    <source>
        <dbReference type="SAM" id="Coils"/>
    </source>
</evidence>
<evidence type="ECO:0000256" key="11">
    <source>
        <dbReference type="SAM" id="MobiDB-lite"/>
    </source>
</evidence>
<evidence type="ECO:0000256" key="1">
    <source>
        <dbReference type="ARBA" id="ARBA00004120"/>
    </source>
</evidence>
<evidence type="ECO:0000313" key="13">
    <source>
        <dbReference type="EMBL" id="AAI54656.1"/>
    </source>
</evidence>
<evidence type="ECO:0000313" key="14">
    <source>
        <dbReference type="Proteomes" id="UP000000437"/>
    </source>
</evidence>
<dbReference type="RefSeq" id="NP_001108402.1">
    <property type="nucleotide sequence ID" value="NM_001114930.1"/>
</dbReference>
<dbReference type="ZFIN" id="ZDB-GENE-070424-167">
    <property type="gene designation" value="bbof1b"/>
</dbReference>
<keyword evidence="14" id="KW-1185">Reference proteome</keyword>
<keyword evidence="7" id="KW-0206">Cytoskeleton</keyword>
<feature type="coiled-coil region" evidence="10">
    <location>
        <begin position="246"/>
        <end position="284"/>
    </location>
</feature>
<feature type="region of interest" description="Disordered" evidence="11">
    <location>
        <begin position="472"/>
        <end position="513"/>
    </location>
</feature>
<evidence type="ECO:0000256" key="7">
    <source>
        <dbReference type="ARBA" id="ARBA00023212"/>
    </source>
</evidence>
<dbReference type="GeneID" id="100141366"/>
<feature type="compositionally biased region" description="Polar residues" evidence="11">
    <location>
        <begin position="472"/>
        <end position="482"/>
    </location>
</feature>
<reference evidence="14" key="3">
    <citation type="journal article" date="2013" name="Nature">
        <title>The zebrafish reference genome sequence and its relationship to the human genome.</title>
        <authorList>
            <consortium name="Genome Reference Consortium Zebrafish"/>
            <person name="Howe K."/>
            <person name="Clark M.D."/>
            <person name="Torroja C.F."/>
            <person name="Torrance J."/>
            <person name="Berthelot C."/>
            <person name="Muffato M."/>
            <person name="Collins J.E."/>
            <person name="Humphray S."/>
            <person name="McLaren K."/>
            <person name="Matthews L."/>
            <person name="McLaren S."/>
            <person name="Sealy I."/>
            <person name="Caccamo M."/>
            <person name="Churcher C."/>
            <person name="Scott C."/>
            <person name="Barrett J.C."/>
            <person name="Koch R."/>
            <person name="Rauch G.J."/>
            <person name="White S."/>
            <person name="Chow W."/>
            <person name="Kilian B."/>
            <person name="Quintais L.T."/>
            <person name="Guerra-Assuncao J.A."/>
            <person name="Zhou Y."/>
            <person name="Gu Y."/>
            <person name="Yen J."/>
            <person name="Vogel J.H."/>
            <person name="Eyre T."/>
            <person name="Redmond S."/>
            <person name="Banerjee R."/>
            <person name="Chi J."/>
            <person name="Fu B."/>
            <person name="Langley E."/>
            <person name="Maguire S.F."/>
            <person name="Laird G.K."/>
            <person name="Lloyd D."/>
            <person name="Kenyon E."/>
            <person name="Donaldson S."/>
            <person name="Sehra H."/>
            <person name="Almeida-King J."/>
            <person name="Loveland J."/>
            <person name="Trevanion S."/>
            <person name="Jones M."/>
            <person name="Quail M."/>
            <person name="Willey D."/>
            <person name="Hunt A."/>
            <person name="Burton J."/>
            <person name="Sims S."/>
            <person name="McLay K."/>
            <person name="Plumb B."/>
            <person name="Davis J."/>
            <person name="Clee C."/>
            <person name="Oliver K."/>
            <person name="Clark R."/>
            <person name="Riddle C."/>
            <person name="Elliot D."/>
            <person name="Eliott D."/>
            <person name="Threadgold G."/>
            <person name="Harden G."/>
            <person name="Ware D."/>
            <person name="Begum S."/>
            <person name="Mortimore B."/>
            <person name="Mortimer B."/>
            <person name="Kerry G."/>
            <person name="Heath P."/>
            <person name="Phillimore B."/>
            <person name="Tracey A."/>
            <person name="Corby N."/>
            <person name="Dunn M."/>
            <person name="Johnson C."/>
            <person name="Wood J."/>
            <person name="Clark S."/>
            <person name="Pelan S."/>
            <person name="Griffiths G."/>
            <person name="Smith M."/>
            <person name="Glithero R."/>
            <person name="Howden P."/>
            <person name="Barker N."/>
            <person name="Lloyd C."/>
            <person name="Stevens C."/>
            <person name="Harley J."/>
            <person name="Holt K."/>
            <person name="Panagiotidis G."/>
            <person name="Lovell J."/>
            <person name="Beasley H."/>
            <person name="Henderson C."/>
            <person name="Gordon D."/>
            <person name="Auger K."/>
            <person name="Wright D."/>
            <person name="Collins J."/>
            <person name="Raisen C."/>
            <person name="Dyer L."/>
            <person name="Leung K."/>
            <person name="Robertson L."/>
            <person name="Ambridge K."/>
            <person name="Leongamornlert D."/>
            <person name="McGuire S."/>
            <person name="Gilderthorp R."/>
            <person name="Griffiths C."/>
            <person name="Manthravadi D."/>
            <person name="Nichol S."/>
            <person name="Barker G."/>
            <person name="Whitehead S."/>
            <person name="Kay M."/>
            <person name="Brown J."/>
            <person name="Murnane C."/>
            <person name="Gray E."/>
            <person name="Humphries M."/>
            <person name="Sycamore N."/>
            <person name="Barker D."/>
            <person name="Saunders D."/>
            <person name="Wallis J."/>
            <person name="Babbage A."/>
            <person name="Hammond S."/>
            <person name="Mashreghi-Mohammadi M."/>
            <person name="Barr L."/>
            <person name="Martin S."/>
            <person name="Wray P."/>
            <person name="Ellington A."/>
            <person name="Matthews N."/>
            <person name="Ellwood M."/>
            <person name="Woodmansey R."/>
            <person name="Clark G."/>
            <person name="Cooper J."/>
            <person name="Cooper J."/>
            <person name="Tromans A."/>
            <person name="Grafham D."/>
            <person name="Skuce C."/>
            <person name="Pandian R."/>
            <person name="Andrews R."/>
            <person name="Harrison E."/>
            <person name="Kimberley A."/>
            <person name="Garnett J."/>
            <person name="Fosker N."/>
            <person name="Hall R."/>
            <person name="Garner P."/>
            <person name="Kelly D."/>
            <person name="Bird C."/>
            <person name="Palmer S."/>
            <person name="Gehring I."/>
            <person name="Berger A."/>
            <person name="Dooley C.M."/>
            <person name="Ersan-Urun Z."/>
            <person name="Eser C."/>
            <person name="Geiger H."/>
            <person name="Geisler M."/>
            <person name="Karotki L."/>
            <person name="Kirn A."/>
            <person name="Konantz J."/>
            <person name="Konantz M."/>
            <person name="Oberlander M."/>
            <person name="Rudolph-Geiger S."/>
            <person name="Teucke M."/>
            <person name="Lanz C."/>
            <person name="Raddatz G."/>
            <person name="Osoegawa K."/>
            <person name="Zhu B."/>
            <person name="Rapp A."/>
            <person name="Widaa S."/>
            <person name="Langford C."/>
            <person name="Yang F."/>
            <person name="Schuster S.C."/>
            <person name="Carter N.P."/>
            <person name="Harrow J."/>
            <person name="Ning Z."/>
            <person name="Herrero J."/>
            <person name="Searle S.M."/>
            <person name="Enright A."/>
            <person name="Geisler R."/>
            <person name="Plasterk R.H."/>
            <person name="Lee C."/>
            <person name="Westerfield M."/>
            <person name="de Jong P.J."/>
            <person name="Zon L.I."/>
            <person name="Postlethwait J.H."/>
            <person name="Nusslein-Volhard C."/>
            <person name="Hubbard T.J."/>
            <person name="Roest Crollius H."/>
            <person name="Rogers J."/>
            <person name="Stemple D.L."/>
        </authorList>
    </citation>
    <scope>NUCLEOTIDE SEQUENCE [LARGE SCALE GENOMIC DNA]</scope>
</reference>
<comment type="similarity">
    <text evidence="2">Belongs to the BBOF1 family.</text>
</comment>
<dbReference type="InterPro" id="IPR032777">
    <property type="entry name" value="DUF4515"/>
</dbReference>
<dbReference type="AGR" id="ZFIN:ZDB-GENE-070424-167"/>
<evidence type="ECO:0000256" key="8">
    <source>
        <dbReference type="ARBA" id="ARBA00023273"/>
    </source>
</evidence>
<dbReference type="PANTHER" id="PTHR14845">
    <property type="entry name" value="COILED-COIL DOMAIN-CONTAINING 166"/>
    <property type="match status" value="1"/>
</dbReference>
<evidence type="ECO:0000256" key="2">
    <source>
        <dbReference type="ARBA" id="ARBA00007508"/>
    </source>
</evidence>
<dbReference type="EMBL" id="BC154655">
    <property type="protein sequence ID" value="AAI54656.1"/>
    <property type="molecule type" value="mRNA"/>
</dbReference>
<feature type="compositionally biased region" description="Basic residues" evidence="11">
    <location>
        <begin position="1"/>
        <end position="16"/>
    </location>
</feature>
<evidence type="ECO:0000256" key="3">
    <source>
        <dbReference type="ARBA" id="ARBA00015392"/>
    </source>
</evidence>
<dbReference type="KEGG" id="dre:100141366"/>
<feature type="region of interest" description="Disordered" evidence="11">
    <location>
        <begin position="1"/>
        <end position="34"/>
    </location>
</feature>
<evidence type="ECO:0000256" key="6">
    <source>
        <dbReference type="ARBA" id="ARBA00023069"/>
    </source>
</evidence>
<reference evidence="13" key="2">
    <citation type="submission" date="2007-11" db="EMBL/GenBank/DDBJ databases">
        <authorList>
            <consortium name="NIH - Zebrafish Gene Collection (ZGC) project"/>
        </authorList>
    </citation>
    <scope>NUCLEOTIDE SEQUENCE [LARGE SCALE MRNA]</scope>
    <source>
        <tissue evidence="13">Whole</tissue>
    </source>
</reference>
<evidence type="ECO:0000256" key="9">
    <source>
        <dbReference type="ARBA" id="ARBA00031573"/>
    </source>
</evidence>
<keyword evidence="6" id="KW-0969">Cilium</keyword>
<protein>
    <recommendedName>
        <fullName evidence="3">Basal body-orientation factor 1</fullName>
    </recommendedName>
    <alternativeName>
        <fullName evidence="9">Coiled-coil domain-containing protein 176</fullName>
    </alternativeName>
</protein>
<keyword evidence="5 10" id="KW-0175">Coiled coil</keyword>
<proteinExistence type="evidence at transcript level"/>
<dbReference type="CTD" id="100141366"/>